<organism evidence="2 3">
    <name type="scientific">Toxocara canis</name>
    <name type="common">Canine roundworm</name>
    <dbReference type="NCBI Taxonomy" id="6265"/>
    <lineage>
        <taxon>Eukaryota</taxon>
        <taxon>Metazoa</taxon>
        <taxon>Ecdysozoa</taxon>
        <taxon>Nematoda</taxon>
        <taxon>Chromadorea</taxon>
        <taxon>Rhabditida</taxon>
        <taxon>Spirurina</taxon>
        <taxon>Ascaridomorpha</taxon>
        <taxon>Ascaridoidea</taxon>
        <taxon>Toxocaridae</taxon>
        <taxon>Toxocara</taxon>
    </lineage>
</organism>
<gene>
    <name evidence="1" type="ORF">TCNE_LOCUS15758</name>
</gene>
<evidence type="ECO:0000313" key="1">
    <source>
        <dbReference type="EMBL" id="VDM47079.1"/>
    </source>
</evidence>
<sequence>MADEKRWAASEAQVPLLAVGRRPGAIRALVAAGQMPRVIGQCLSRLGEAPRSGSVPASCQYSDWQEFTMHINQ</sequence>
<name>A0A183V4T8_TOXCA</name>
<protein>
    <submittedName>
        <fullName evidence="1 3">Uncharacterized protein</fullName>
    </submittedName>
</protein>
<accession>A0A183V4T8</accession>
<dbReference type="Proteomes" id="UP000050794">
    <property type="component" value="Unassembled WGS sequence"/>
</dbReference>
<proteinExistence type="predicted"/>
<evidence type="ECO:0000313" key="3">
    <source>
        <dbReference type="WBParaSite" id="TCNE_0001575901-mRNA-1"/>
    </source>
</evidence>
<reference evidence="3" key="1">
    <citation type="submission" date="2016-06" db="UniProtKB">
        <authorList>
            <consortium name="WormBaseParasite"/>
        </authorList>
    </citation>
    <scope>IDENTIFICATION</scope>
</reference>
<dbReference type="WBParaSite" id="TCNE_0001575901-mRNA-1">
    <property type="protein sequence ID" value="TCNE_0001575901-mRNA-1"/>
    <property type="gene ID" value="TCNE_0001575901"/>
</dbReference>
<evidence type="ECO:0000313" key="2">
    <source>
        <dbReference type="Proteomes" id="UP000050794"/>
    </source>
</evidence>
<reference evidence="1 2" key="2">
    <citation type="submission" date="2018-11" db="EMBL/GenBank/DDBJ databases">
        <authorList>
            <consortium name="Pathogen Informatics"/>
        </authorList>
    </citation>
    <scope>NUCLEOTIDE SEQUENCE [LARGE SCALE GENOMIC DNA]</scope>
</reference>
<dbReference type="AlphaFoldDB" id="A0A183V4T8"/>
<keyword evidence="2" id="KW-1185">Reference proteome</keyword>
<dbReference type="EMBL" id="UYWY01023078">
    <property type="protein sequence ID" value="VDM47079.1"/>
    <property type="molecule type" value="Genomic_DNA"/>
</dbReference>